<dbReference type="RefSeq" id="WP_210513353.1">
    <property type="nucleotide sequence ID" value="NZ_JAFIDN010000017.1"/>
</dbReference>
<evidence type="ECO:0000259" key="1">
    <source>
        <dbReference type="SMART" id="SM00382"/>
    </source>
</evidence>
<reference evidence="2" key="1">
    <citation type="submission" date="2021-02" db="EMBL/GenBank/DDBJ databases">
        <title>Natronogracilivirga saccharolytica gen. nov. sp. nov. a new anaerobic, haloalkiliphilic carbohydrate-fermenting bacterium from soda lake and proposing of Cyclonatronumiaceae fam. nov. in the phylum Balneolaeota.</title>
        <authorList>
            <person name="Zhilina T.N."/>
            <person name="Sorokin D.Y."/>
            <person name="Zavarzina D.G."/>
            <person name="Toshchakov S.V."/>
            <person name="Kublanov I.V."/>
        </authorList>
    </citation>
    <scope>NUCLEOTIDE SEQUENCE</scope>
    <source>
        <strain evidence="2">Z-1702</strain>
    </source>
</reference>
<feature type="domain" description="AAA+ ATPase" evidence="1">
    <location>
        <begin position="10"/>
        <end position="189"/>
    </location>
</feature>
<organism evidence="2 3">
    <name type="scientific">Natronogracilivirga saccharolytica</name>
    <dbReference type="NCBI Taxonomy" id="2812953"/>
    <lineage>
        <taxon>Bacteria</taxon>
        <taxon>Pseudomonadati</taxon>
        <taxon>Balneolota</taxon>
        <taxon>Balneolia</taxon>
        <taxon>Balneolales</taxon>
        <taxon>Cyclonatronaceae</taxon>
        <taxon>Natronogracilivirga</taxon>
    </lineage>
</organism>
<dbReference type="SUPFAM" id="SSF52540">
    <property type="entry name" value="P-loop containing nucleoside triphosphate hydrolases"/>
    <property type="match status" value="1"/>
</dbReference>
<dbReference type="SMART" id="SM00382">
    <property type="entry name" value="AAA"/>
    <property type="match status" value="1"/>
</dbReference>
<evidence type="ECO:0000313" key="2">
    <source>
        <dbReference type="EMBL" id="MBP3193893.1"/>
    </source>
</evidence>
<dbReference type="Pfam" id="PF13479">
    <property type="entry name" value="AAA_24"/>
    <property type="match status" value="1"/>
</dbReference>
<name>A0A8J7RPQ4_9BACT</name>
<dbReference type="InterPro" id="IPR003593">
    <property type="entry name" value="AAA+_ATPase"/>
</dbReference>
<sequence>MFQKAKRSSAKIKLAITGPSGSGKTYSALRLATGLAESGRIAVLDTENNSASLYADDFDFDVAPISPPFTNDKFVKAIYQAVELGYEVIILDSASHFWEGILEYKDALDKRGGNSFGNWADANKQYKAILDALLQSDVHLIACLRSKTEYVVEKNEKGKSVPRKIGLAPIMRDGVEYEFTTVFQLDAAHQAMADKDRTGLFTDKIFLITEQTGQNIAGWLGGGKGLVGPEKALLSEFEALGAQIYDDWEAKKAEFCRYISGGEHSDPGRLGEDDYRTLIDGMKRKQQTLAGSLNHEP</sequence>
<dbReference type="Proteomes" id="UP000673975">
    <property type="component" value="Unassembled WGS sequence"/>
</dbReference>
<proteinExistence type="predicted"/>
<evidence type="ECO:0000313" key="3">
    <source>
        <dbReference type="Proteomes" id="UP000673975"/>
    </source>
</evidence>
<gene>
    <name evidence="2" type="ORF">NATSA_14545</name>
</gene>
<dbReference type="AlphaFoldDB" id="A0A8J7RPQ4"/>
<protein>
    <submittedName>
        <fullName evidence="2">AAA family ATPase</fullName>
    </submittedName>
</protein>
<dbReference type="EMBL" id="JAFIDN010000017">
    <property type="protein sequence ID" value="MBP3193893.1"/>
    <property type="molecule type" value="Genomic_DNA"/>
</dbReference>
<keyword evidence="3" id="KW-1185">Reference proteome</keyword>
<comment type="caution">
    <text evidence="2">The sequence shown here is derived from an EMBL/GenBank/DDBJ whole genome shotgun (WGS) entry which is preliminary data.</text>
</comment>
<dbReference type="Gene3D" id="3.40.50.300">
    <property type="entry name" value="P-loop containing nucleotide triphosphate hydrolases"/>
    <property type="match status" value="1"/>
</dbReference>
<accession>A0A8J7RPQ4</accession>
<dbReference type="InterPro" id="IPR027417">
    <property type="entry name" value="P-loop_NTPase"/>
</dbReference>